<dbReference type="SUPFAM" id="SSF53448">
    <property type="entry name" value="Nucleotide-diphospho-sugar transferases"/>
    <property type="match status" value="1"/>
</dbReference>
<dbReference type="CDD" id="cd00761">
    <property type="entry name" value="Glyco_tranf_GTA_type"/>
    <property type="match status" value="1"/>
</dbReference>
<dbReference type="EMBL" id="FQVU01000002">
    <property type="protein sequence ID" value="SHG06979.1"/>
    <property type="molecule type" value="Genomic_DNA"/>
</dbReference>
<dbReference type="InterPro" id="IPR001173">
    <property type="entry name" value="Glyco_trans_2-like"/>
</dbReference>
<dbReference type="AlphaFoldDB" id="A0A1M5GTB1"/>
<dbReference type="Pfam" id="PF22181">
    <property type="entry name" value="TarS_linker"/>
    <property type="match status" value="1"/>
</dbReference>
<dbReference type="OrthoDB" id="2676521at2"/>
<dbReference type="GO" id="GO:0016758">
    <property type="term" value="F:hexosyltransferase activity"/>
    <property type="evidence" value="ECO:0007669"/>
    <property type="project" value="UniProtKB-ARBA"/>
</dbReference>
<evidence type="ECO:0000259" key="1">
    <source>
        <dbReference type="Pfam" id="PF00535"/>
    </source>
</evidence>
<dbReference type="STRING" id="1206085.SAMN05443575_1286"/>
<accession>A0A1M5GTB1</accession>
<evidence type="ECO:0000259" key="2">
    <source>
        <dbReference type="Pfam" id="PF22181"/>
    </source>
</evidence>
<dbReference type="Pfam" id="PF00535">
    <property type="entry name" value="Glycos_transf_2"/>
    <property type="match status" value="1"/>
</dbReference>
<gene>
    <name evidence="3" type="ORF">SAMN05443575_1286</name>
</gene>
<reference evidence="3 4" key="1">
    <citation type="submission" date="2016-11" db="EMBL/GenBank/DDBJ databases">
        <authorList>
            <person name="Jaros S."/>
            <person name="Januszkiewicz K."/>
            <person name="Wedrychowicz H."/>
        </authorList>
    </citation>
    <scope>NUCLEOTIDE SEQUENCE [LARGE SCALE GENOMIC DNA]</scope>
    <source>
        <strain evidence="3 4">DSM 45627</strain>
    </source>
</reference>
<feature type="domain" description="TarS/TarP linker" evidence="2">
    <location>
        <begin position="220"/>
        <end position="316"/>
    </location>
</feature>
<proteinExistence type="predicted"/>
<dbReference type="RefSeq" id="WP_073387786.1">
    <property type="nucleotide sequence ID" value="NZ_FQVU01000002.1"/>
</dbReference>
<keyword evidence="4" id="KW-1185">Reference proteome</keyword>
<evidence type="ECO:0000313" key="4">
    <source>
        <dbReference type="Proteomes" id="UP000186132"/>
    </source>
</evidence>
<name>A0A1M5GTB1_9ACTN</name>
<dbReference type="PANTHER" id="PTHR22916:SF3">
    <property type="entry name" value="UDP-GLCNAC:BETAGAL BETA-1,3-N-ACETYLGLUCOSAMINYLTRANSFERASE-LIKE PROTEIN 1"/>
    <property type="match status" value="1"/>
</dbReference>
<dbReference type="InterPro" id="IPR054028">
    <property type="entry name" value="TarS/TarP_linker"/>
</dbReference>
<protein>
    <submittedName>
        <fullName evidence="3">Glycosyltransferase involved in cell wall bisynthesis</fullName>
    </submittedName>
</protein>
<dbReference type="PANTHER" id="PTHR22916">
    <property type="entry name" value="GLYCOSYLTRANSFERASE"/>
    <property type="match status" value="1"/>
</dbReference>
<dbReference type="Proteomes" id="UP000186132">
    <property type="component" value="Unassembled WGS sequence"/>
</dbReference>
<evidence type="ECO:0000313" key="3">
    <source>
        <dbReference type="EMBL" id="SHG06979.1"/>
    </source>
</evidence>
<sequence length="662" mass="72450">MTVRVSVVVAVYNTGKHIEPLVASLLGQSLPAAQFEVIFVDDGSTDATPARLDALAAEHDNVVVRHIPNSGWPGKPRNIGIDLARGTYVFFADHDDWFAPEALERLADYADDNGADVVVGRYAGHRRGVAKALFAKSRPDATLANAPLMDSLTPHKLFRVAFLNEIGLRFPEGKRRLEDHVFVVEAYFRARRISVLADYHVYFHIGRQDAGNAGYQRIDPPSYYGYVRETVDIILRHTEPGALRDKCLRRPLRQEILGRLDGASFLAQDRDYQRSLFDAARALAEAAIPPHVDAGLSPRQRVAAELLRAGRLDDLIGYVRHQLDVRCRAELTGLGWNPDGTLALRFAAVLVDAHTGDPRGYDRSGDDFLVPVPPLDPPVTVAARRCTRELRSASITLVARRRADSLEFTIATESAADVRDDGSGRSSLALRGSATIDPRVLAEKPDSVWDFYLKLAQTGWSKEGRLGGNRTADVPSALRPALAGGVAVVPYWTQRVEDLSLRVGVDGAALARALRFGPGPGRVGRRAGTVTVTAPLVVADGDDVGARLRLMPPGRPAPVDVVARLVRDADTTALTAPLPRPRRRPAVWRVLLALDLPGWGAPRPTGTLVLTGGRRVLAALPDPELAGPTTARWQRVGRSLARRRLRQARRAWRRLRARGRAQ</sequence>
<dbReference type="InterPro" id="IPR029044">
    <property type="entry name" value="Nucleotide-diphossugar_trans"/>
</dbReference>
<dbReference type="Gene3D" id="3.90.550.10">
    <property type="entry name" value="Spore Coat Polysaccharide Biosynthesis Protein SpsA, Chain A"/>
    <property type="match status" value="1"/>
</dbReference>
<keyword evidence="3" id="KW-0808">Transferase</keyword>
<organism evidence="3 4">
    <name type="scientific">Jatrophihabitans endophyticus</name>
    <dbReference type="NCBI Taxonomy" id="1206085"/>
    <lineage>
        <taxon>Bacteria</taxon>
        <taxon>Bacillati</taxon>
        <taxon>Actinomycetota</taxon>
        <taxon>Actinomycetes</taxon>
        <taxon>Jatrophihabitantales</taxon>
        <taxon>Jatrophihabitantaceae</taxon>
        <taxon>Jatrophihabitans</taxon>
    </lineage>
</organism>
<feature type="domain" description="Glycosyltransferase 2-like" evidence="1">
    <location>
        <begin position="6"/>
        <end position="131"/>
    </location>
</feature>